<reference evidence="1" key="1">
    <citation type="submission" date="2019-08" db="EMBL/GenBank/DDBJ databases">
        <authorList>
            <person name="Kucharzyk K."/>
            <person name="Murdoch R.W."/>
            <person name="Higgins S."/>
            <person name="Loffler F."/>
        </authorList>
    </citation>
    <scope>NUCLEOTIDE SEQUENCE</scope>
</reference>
<accession>A0A645ADB6</accession>
<gene>
    <name evidence="1" type="ORF">SDC9_97763</name>
</gene>
<proteinExistence type="predicted"/>
<dbReference type="AlphaFoldDB" id="A0A645ADB6"/>
<organism evidence="1">
    <name type="scientific">bioreactor metagenome</name>
    <dbReference type="NCBI Taxonomy" id="1076179"/>
    <lineage>
        <taxon>unclassified sequences</taxon>
        <taxon>metagenomes</taxon>
        <taxon>ecological metagenomes</taxon>
    </lineage>
</organism>
<dbReference type="EMBL" id="VSSQ01013225">
    <property type="protein sequence ID" value="MPM51017.1"/>
    <property type="molecule type" value="Genomic_DNA"/>
</dbReference>
<sequence length="145" mass="16576">MGIRHVEHPLPHGGKAMEPLPIFDGNIVIKCVYIRSSDGRQPLRIAFLKISPYANIAICHMKQGFILKKFFRNQSRTLYIHPQNSLYFWQFFFCVAMSPRLFLDSAADHTGDDLPLEEQYDKQCRNDDHHCGSGNLAPQDTELGA</sequence>
<name>A0A645ADB6_9ZZZZ</name>
<comment type="caution">
    <text evidence="1">The sequence shown here is derived from an EMBL/GenBank/DDBJ whole genome shotgun (WGS) entry which is preliminary data.</text>
</comment>
<protein>
    <submittedName>
        <fullName evidence="1">Uncharacterized protein</fullName>
    </submittedName>
</protein>
<evidence type="ECO:0000313" key="1">
    <source>
        <dbReference type="EMBL" id="MPM51017.1"/>
    </source>
</evidence>